<dbReference type="SUPFAM" id="SSF48452">
    <property type="entry name" value="TPR-like"/>
    <property type="match status" value="1"/>
</dbReference>
<dbReference type="InterPro" id="IPR019734">
    <property type="entry name" value="TPR_rpt"/>
</dbReference>
<comment type="caution">
    <text evidence="7">The sequence shown here is derived from an EMBL/GenBank/DDBJ whole genome shotgun (WGS) entry which is preliminary data.</text>
</comment>
<feature type="domain" description="Cytochrome c-type biogenesis protein H TPR" evidence="6">
    <location>
        <begin position="147"/>
        <end position="259"/>
    </location>
</feature>
<dbReference type="PROSITE" id="PS50005">
    <property type="entry name" value="TPR"/>
    <property type="match status" value="1"/>
</dbReference>
<dbReference type="InterPro" id="IPR017560">
    <property type="entry name" value="Cyt_c_biogenesis_CcmI"/>
</dbReference>
<proteinExistence type="predicted"/>
<keyword evidence="2" id="KW-0677">Repeat</keyword>
<dbReference type="EMBL" id="JAJOZR010000012">
    <property type="protein sequence ID" value="MCD7111043.1"/>
    <property type="molecule type" value="Genomic_DNA"/>
</dbReference>
<dbReference type="PANTHER" id="PTHR47870">
    <property type="entry name" value="CYTOCHROME C-TYPE BIOGENESIS PROTEIN CCMH"/>
    <property type="match status" value="1"/>
</dbReference>
<dbReference type="AlphaFoldDB" id="A0A9X1T8S0"/>
<evidence type="ECO:0000256" key="1">
    <source>
        <dbReference type="ARBA" id="ARBA00004196"/>
    </source>
</evidence>
<comment type="subcellular location">
    <subcellularLocation>
        <location evidence="1">Cell envelope</location>
    </subcellularLocation>
</comment>
<organism evidence="7 8">
    <name type="scientific">Rhizobium quercicola</name>
    <dbReference type="NCBI Taxonomy" id="2901226"/>
    <lineage>
        <taxon>Bacteria</taxon>
        <taxon>Pseudomonadati</taxon>
        <taxon>Pseudomonadota</taxon>
        <taxon>Alphaproteobacteria</taxon>
        <taxon>Hyphomicrobiales</taxon>
        <taxon>Rhizobiaceae</taxon>
        <taxon>Rhizobium/Agrobacterium group</taxon>
        <taxon>Rhizobium</taxon>
    </lineage>
</organism>
<evidence type="ECO:0000256" key="2">
    <source>
        <dbReference type="ARBA" id="ARBA00022737"/>
    </source>
</evidence>
<dbReference type="RefSeq" id="WP_231816147.1">
    <property type="nucleotide sequence ID" value="NZ_JAJOZR010000012.1"/>
</dbReference>
<dbReference type="GO" id="GO:0005886">
    <property type="term" value="C:plasma membrane"/>
    <property type="evidence" value="ECO:0007669"/>
    <property type="project" value="TreeGrafter"/>
</dbReference>
<dbReference type="Proteomes" id="UP001139089">
    <property type="component" value="Unassembled WGS sequence"/>
</dbReference>
<dbReference type="InterPro" id="IPR011990">
    <property type="entry name" value="TPR-like_helical_dom_sf"/>
</dbReference>
<dbReference type="Pfam" id="PF23914">
    <property type="entry name" value="TPR_CcmH_CycH"/>
    <property type="match status" value="1"/>
</dbReference>
<dbReference type="PANTHER" id="PTHR47870:SF1">
    <property type="entry name" value="CYTOCHROME C-TYPE BIOGENESIS PROTEIN CCMH"/>
    <property type="match status" value="1"/>
</dbReference>
<reference evidence="7" key="1">
    <citation type="submission" date="2021-12" db="EMBL/GenBank/DDBJ databases">
        <authorList>
            <person name="Li Y."/>
        </authorList>
    </citation>
    <scope>NUCLEOTIDE SEQUENCE</scope>
    <source>
        <strain evidence="7">DKSPLA3</strain>
    </source>
</reference>
<keyword evidence="3" id="KW-0201">Cytochrome c-type biogenesis</keyword>
<evidence type="ECO:0000256" key="5">
    <source>
        <dbReference type="PROSITE-ProRule" id="PRU00339"/>
    </source>
</evidence>
<feature type="repeat" description="TPR" evidence="5">
    <location>
        <begin position="156"/>
        <end position="189"/>
    </location>
</feature>
<dbReference type="NCBIfam" id="TIGR03142">
    <property type="entry name" value="cytochro_ccmI"/>
    <property type="match status" value="1"/>
</dbReference>
<keyword evidence="4 5" id="KW-0802">TPR repeat</keyword>
<sequence length="384" mass="39982">MLFWIIVAVMTAAVAALLLLPLLRAGAPGMVAGQHDAEVYRDQLDELKRDARNGLIPPEEAELARAEIARRLLAASARAERSAGPEGTSSACRANRLAQAAVIVVLPVVGLCLYMTTGSPELPDAPLVARLADPGDDIELLIAQAEKQLAANPDDGAGYDVLAPIYYRSGRFDDAISAFSNAIRLNGPSPQRLGGYAESLIARSGGLVAAEARTALEQSLALQPNDPRARFYLALGLEQDGKAAEALTAFREIVQTSPAGAPWLPLVNEHIAALAPAGGAPPADAARLGGPDAAAIADAATMSTDDRRQMIEGMVASLAAKLKDDPANLEGWQRIIRSYAVLGETAKAEGALREGLAAFPRAGDGGRQLLALAAELGIDTGRAP</sequence>
<evidence type="ECO:0000256" key="4">
    <source>
        <dbReference type="ARBA" id="ARBA00022803"/>
    </source>
</evidence>
<evidence type="ECO:0000256" key="3">
    <source>
        <dbReference type="ARBA" id="ARBA00022748"/>
    </source>
</evidence>
<name>A0A9X1T8S0_9HYPH</name>
<protein>
    <submittedName>
        <fullName evidence="7">C-type cytochrome biogenesis protein CcmI</fullName>
    </submittedName>
</protein>
<accession>A0A9X1T8S0</accession>
<dbReference type="InterPro" id="IPR056413">
    <property type="entry name" value="TPR_CcmH_CycH"/>
</dbReference>
<dbReference type="GO" id="GO:0030313">
    <property type="term" value="C:cell envelope"/>
    <property type="evidence" value="ECO:0007669"/>
    <property type="project" value="UniProtKB-SubCell"/>
</dbReference>
<dbReference type="InterPro" id="IPR051263">
    <property type="entry name" value="C-type_cytochrome_biogenesis"/>
</dbReference>
<dbReference type="GO" id="GO:0017004">
    <property type="term" value="P:cytochrome complex assembly"/>
    <property type="evidence" value="ECO:0007669"/>
    <property type="project" value="UniProtKB-KW"/>
</dbReference>
<dbReference type="Gene3D" id="1.25.40.10">
    <property type="entry name" value="Tetratricopeptide repeat domain"/>
    <property type="match status" value="2"/>
</dbReference>
<evidence type="ECO:0000313" key="8">
    <source>
        <dbReference type="Proteomes" id="UP001139089"/>
    </source>
</evidence>
<gene>
    <name evidence="7" type="primary">ccmI</name>
    <name evidence="7" type="ORF">LRX75_18570</name>
</gene>
<keyword evidence="8" id="KW-1185">Reference proteome</keyword>
<evidence type="ECO:0000259" key="6">
    <source>
        <dbReference type="Pfam" id="PF23914"/>
    </source>
</evidence>
<evidence type="ECO:0000313" key="7">
    <source>
        <dbReference type="EMBL" id="MCD7111043.1"/>
    </source>
</evidence>